<comment type="caution">
    <text evidence="1">The sequence shown here is derived from an EMBL/GenBank/DDBJ whole genome shotgun (WGS) entry which is preliminary data.</text>
</comment>
<dbReference type="Proteomes" id="UP001218188">
    <property type="component" value="Unassembled WGS sequence"/>
</dbReference>
<name>A0AAD6T7U6_9AGAR</name>
<dbReference type="AlphaFoldDB" id="A0AAD6T7U6"/>
<accession>A0AAD6T7U6</accession>
<proteinExistence type="predicted"/>
<dbReference type="InterPro" id="IPR023213">
    <property type="entry name" value="CAT-like_dom_sf"/>
</dbReference>
<dbReference type="EMBL" id="JARJCM010000029">
    <property type="protein sequence ID" value="KAJ7038937.1"/>
    <property type="molecule type" value="Genomic_DNA"/>
</dbReference>
<organism evidence="1 2">
    <name type="scientific">Mycena alexandri</name>
    <dbReference type="NCBI Taxonomy" id="1745969"/>
    <lineage>
        <taxon>Eukaryota</taxon>
        <taxon>Fungi</taxon>
        <taxon>Dikarya</taxon>
        <taxon>Basidiomycota</taxon>
        <taxon>Agaricomycotina</taxon>
        <taxon>Agaricomycetes</taxon>
        <taxon>Agaricomycetidae</taxon>
        <taxon>Agaricales</taxon>
        <taxon>Marasmiineae</taxon>
        <taxon>Mycenaceae</taxon>
        <taxon>Mycena</taxon>
    </lineage>
</organism>
<evidence type="ECO:0000313" key="1">
    <source>
        <dbReference type="EMBL" id="KAJ7038937.1"/>
    </source>
</evidence>
<keyword evidence="2" id="KW-1185">Reference proteome</keyword>
<evidence type="ECO:0000313" key="2">
    <source>
        <dbReference type="Proteomes" id="UP001218188"/>
    </source>
</evidence>
<dbReference type="Gene3D" id="3.30.559.10">
    <property type="entry name" value="Chloramphenicol acetyltransferase-like domain"/>
    <property type="match status" value="1"/>
</dbReference>
<sequence length="464" mass="50461">MTESPTSITPDGPTVLDGVSVLTLDHLDVFGYNAANSYVIPEIIDVDRFHGALAKTLVLFPLYATRASCAEDGRAPWTLVLPPKGIPVTVSVSDETQIVPVEAVVQKPLRFLPPLSPRKIVLDPTTPVAAILLTKFPNLGVTSIGITRWHPIGSDYVASCFIRTLSKFYIGVPDDESVAPVYKAARSYLPAPDRTCLEGIDTYAVETYYSARSWHSQLDPSQPANVRLDFRLSATQTQQLRDAIHGLGGENTSFLTAQDCIVSLIALATNAADLSNPPIHSIDTILDVRGTGDIPPTLGFNGFVFAPTDRVIAANADDYYAYALAVRQSIIRGRTPNFLAALADLQAARAAEGTNRGEVMDLASPPGRMLCNSTLRLDKVMRPDIHFGHPGKTKSYVGTVPFVRHLKLARPNPRMNADGTWSSGLEDTEVTLYFQPLVRGRFIEEINGRLRALKVEGAAEWIGI</sequence>
<protein>
    <submittedName>
        <fullName evidence="1">Uncharacterized protein</fullName>
    </submittedName>
</protein>
<reference evidence="1" key="1">
    <citation type="submission" date="2023-03" db="EMBL/GenBank/DDBJ databases">
        <title>Massive genome expansion in bonnet fungi (Mycena s.s.) driven by repeated elements and novel gene families across ecological guilds.</title>
        <authorList>
            <consortium name="Lawrence Berkeley National Laboratory"/>
            <person name="Harder C.B."/>
            <person name="Miyauchi S."/>
            <person name="Viragh M."/>
            <person name="Kuo A."/>
            <person name="Thoen E."/>
            <person name="Andreopoulos B."/>
            <person name="Lu D."/>
            <person name="Skrede I."/>
            <person name="Drula E."/>
            <person name="Henrissat B."/>
            <person name="Morin E."/>
            <person name="Kohler A."/>
            <person name="Barry K."/>
            <person name="LaButti K."/>
            <person name="Morin E."/>
            <person name="Salamov A."/>
            <person name="Lipzen A."/>
            <person name="Mereny Z."/>
            <person name="Hegedus B."/>
            <person name="Baldrian P."/>
            <person name="Stursova M."/>
            <person name="Weitz H."/>
            <person name="Taylor A."/>
            <person name="Grigoriev I.V."/>
            <person name="Nagy L.G."/>
            <person name="Martin F."/>
            <person name="Kauserud H."/>
        </authorList>
    </citation>
    <scope>NUCLEOTIDE SEQUENCE</scope>
    <source>
        <strain evidence="1">CBHHK200</strain>
    </source>
</reference>
<gene>
    <name evidence="1" type="ORF">C8F04DRAFT_1321577</name>
</gene>